<dbReference type="PANTHER" id="PTHR45856:SF11">
    <property type="entry name" value="FUNGAL LIPASE-LIKE DOMAIN-CONTAINING PROTEIN"/>
    <property type="match status" value="1"/>
</dbReference>
<evidence type="ECO:0000256" key="4">
    <source>
        <dbReference type="ARBA" id="ARBA00048461"/>
    </source>
</evidence>
<dbReference type="Proteomes" id="UP000807353">
    <property type="component" value="Unassembled WGS sequence"/>
</dbReference>
<comment type="similarity">
    <text evidence="2">Belongs to the AB hydrolase superfamily. Lipase family. Class 3 subfamily.</text>
</comment>
<dbReference type="InterPro" id="IPR002921">
    <property type="entry name" value="Fungal_lipase-type"/>
</dbReference>
<dbReference type="Pfam" id="PF01764">
    <property type="entry name" value="Lipase_3"/>
    <property type="match status" value="1"/>
</dbReference>
<evidence type="ECO:0000256" key="2">
    <source>
        <dbReference type="ARBA" id="ARBA00043996"/>
    </source>
</evidence>
<dbReference type="CDD" id="cd00519">
    <property type="entry name" value="Lipase_3"/>
    <property type="match status" value="1"/>
</dbReference>
<comment type="catalytic activity">
    <reaction evidence="3">
        <text>a diacylglycerol + H2O = a monoacylglycerol + a fatty acid + H(+)</text>
        <dbReference type="Rhea" id="RHEA:32731"/>
        <dbReference type="ChEBI" id="CHEBI:15377"/>
        <dbReference type="ChEBI" id="CHEBI:15378"/>
        <dbReference type="ChEBI" id="CHEBI:17408"/>
        <dbReference type="ChEBI" id="CHEBI:18035"/>
        <dbReference type="ChEBI" id="CHEBI:28868"/>
    </reaction>
</comment>
<dbReference type="InterPro" id="IPR029058">
    <property type="entry name" value="AB_hydrolase_fold"/>
</dbReference>
<evidence type="ECO:0000256" key="1">
    <source>
        <dbReference type="ARBA" id="ARBA00023157"/>
    </source>
</evidence>
<dbReference type="InterPro" id="IPR051218">
    <property type="entry name" value="Sec_MonoDiacylglyc_Lipase"/>
</dbReference>
<keyword evidence="1" id="KW-1015">Disulfide bond</keyword>
<evidence type="ECO:0000259" key="5">
    <source>
        <dbReference type="Pfam" id="PF01764"/>
    </source>
</evidence>
<dbReference type="GO" id="GO:0016787">
    <property type="term" value="F:hydrolase activity"/>
    <property type="evidence" value="ECO:0007669"/>
    <property type="project" value="UniProtKB-KW"/>
</dbReference>
<keyword evidence="6" id="KW-0378">Hydrolase</keyword>
<dbReference type="EMBL" id="MU150284">
    <property type="protein sequence ID" value="KAF9461462.1"/>
    <property type="molecule type" value="Genomic_DNA"/>
</dbReference>
<evidence type="ECO:0000313" key="7">
    <source>
        <dbReference type="Proteomes" id="UP000807353"/>
    </source>
</evidence>
<evidence type="ECO:0000313" key="6">
    <source>
        <dbReference type="EMBL" id="KAF9461462.1"/>
    </source>
</evidence>
<dbReference type="AlphaFoldDB" id="A0A9P5Y107"/>
<organism evidence="6 7">
    <name type="scientific">Collybia nuda</name>
    <dbReference type="NCBI Taxonomy" id="64659"/>
    <lineage>
        <taxon>Eukaryota</taxon>
        <taxon>Fungi</taxon>
        <taxon>Dikarya</taxon>
        <taxon>Basidiomycota</taxon>
        <taxon>Agaricomycotina</taxon>
        <taxon>Agaricomycetes</taxon>
        <taxon>Agaricomycetidae</taxon>
        <taxon>Agaricales</taxon>
        <taxon>Tricholomatineae</taxon>
        <taxon>Clitocybaceae</taxon>
        <taxon>Collybia</taxon>
    </lineage>
</organism>
<reference evidence="6" key="1">
    <citation type="submission" date="2020-11" db="EMBL/GenBank/DDBJ databases">
        <authorList>
            <consortium name="DOE Joint Genome Institute"/>
            <person name="Ahrendt S."/>
            <person name="Riley R."/>
            <person name="Andreopoulos W."/>
            <person name="Labutti K."/>
            <person name="Pangilinan J."/>
            <person name="Ruiz-Duenas F.J."/>
            <person name="Barrasa J.M."/>
            <person name="Sanchez-Garcia M."/>
            <person name="Camarero S."/>
            <person name="Miyauchi S."/>
            <person name="Serrano A."/>
            <person name="Linde D."/>
            <person name="Babiker R."/>
            <person name="Drula E."/>
            <person name="Ayuso-Fernandez I."/>
            <person name="Pacheco R."/>
            <person name="Padilla G."/>
            <person name="Ferreira P."/>
            <person name="Barriuso J."/>
            <person name="Kellner H."/>
            <person name="Castanera R."/>
            <person name="Alfaro M."/>
            <person name="Ramirez L."/>
            <person name="Pisabarro A.G."/>
            <person name="Kuo A."/>
            <person name="Tritt A."/>
            <person name="Lipzen A."/>
            <person name="He G."/>
            <person name="Yan M."/>
            <person name="Ng V."/>
            <person name="Cullen D."/>
            <person name="Martin F."/>
            <person name="Rosso M.-N."/>
            <person name="Henrissat B."/>
            <person name="Hibbett D."/>
            <person name="Martinez A.T."/>
            <person name="Grigoriev I.V."/>
        </authorList>
    </citation>
    <scope>NUCLEOTIDE SEQUENCE</scope>
    <source>
        <strain evidence="6">CBS 247.69</strain>
    </source>
</reference>
<comment type="catalytic activity">
    <reaction evidence="4">
        <text>a monoacylglycerol + H2O = glycerol + a fatty acid + H(+)</text>
        <dbReference type="Rhea" id="RHEA:15245"/>
        <dbReference type="ChEBI" id="CHEBI:15377"/>
        <dbReference type="ChEBI" id="CHEBI:15378"/>
        <dbReference type="ChEBI" id="CHEBI:17408"/>
        <dbReference type="ChEBI" id="CHEBI:17754"/>
        <dbReference type="ChEBI" id="CHEBI:28868"/>
    </reaction>
</comment>
<name>A0A9P5Y107_9AGAR</name>
<dbReference type="PANTHER" id="PTHR45856">
    <property type="entry name" value="ALPHA/BETA-HYDROLASES SUPERFAMILY PROTEIN"/>
    <property type="match status" value="1"/>
</dbReference>
<comment type="caution">
    <text evidence="6">The sequence shown here is derived from an EMBL/GenBank/DDBJ whole genome shotgun (WGS) entry which is preliminary data.</text>
</comment>
<gene>
    <name evidence="6" type="ORF">BDZ94DRAFT_1237700</name>
</gene>
<proteinExistence type="inferred from homology"/>
<dbReference type="Gene3D" id="3.40.50.1820">
    <property type="entry name" value="alpha/beta hydrolase"/>
    <property type="match status" value="1"/>
</dbReference>
<dbReference type="GO" id="GO:0006629">
    <property type="term" value="P:lipid metabolic process"/>
    <property type="evidence" value="ECO:0007669"/>
    <property type="project" value="InterPro"/>
</dbReference>
<feature type="domain" description="Fungal lipase-type" evidence="5">
    <location>
        <begin position="81"/>
        <end position="225"/>
    </location>
</feature>
<evidence type="ECO:0000256" key="3">
    <source>
        <dbReference type="ARBA" id="ARBA00047591"/>
    </source>
</evidence>
<accession>A0A9P5Y107</accession>
<sequence length="226" mass="24548">MLGSHPFLINTVTSGAVVAEAPALTPRTASAESCAKDRDASSAYSNECLYPNGKRLIKMFSNTTSGTQGFIAADDKRKEIIVAFRGSESIRDAYTDIQTNLVQFQTGTYVGPPTYIQSLTIIGGVLVHEGFLGAWNSVAFQIVEAIRPFPRDYIIVTTGHSLGGAIASLAGISLKVEFARPLENFVVPLRIYTYGQPRTGSIEYARWINNVVGTSVMFRSVNANDW</sequence>
<dbReference type="SUPFAM" id="SSF53474">
    <property type="entry name" value="alpha/beta-Hydrolases"/>
    <property type="match status" value="1"/>
</dbReference>
<dbReference type="OrthoDB" id="426718at2759"/>
<keyword evidence="7" id="KW-1185">Reference proteome</keyword>
<protein>
    <submittedName>
        <fullName evidence="6">Alpha/Beta hydrolase protein</fullName>
    </submittedName>
</protein>